<feature type="domain" description="Protein DA1-like" evidence="1">
    <location>
        <begin position="172"/>
        <end position="365"/>
    </location>
</feature>
<protein>
    <submittedName>
        <fullName evidence="3">Protein DA1-like</fullName>
    </submittedName>
</protein>
<name>A0A6J1BJH2_9ROSI</name>
<dbReference type="InterPro" id="IPR045218">
    <property type="entry name" value="DA1-like"/>
</dbReference>
<dbReference type="PANTHER" id="PTHR24209">
    <property type="entry name" value="PROTEIN DA1-RELATED 2"/>
    <property type="match status" value="1"/>
</dbReference>
<dbReference type="OrthoDB" id="992956at2759"/>
<dbReference type="RefSeq" id="XP_021299425.1">
    <property type="nucleotide sequence ID" value="XM_021443750.1"/>
</dbReference>
<proteinExistence type="predicted"/>
<gene>
    <name evidence="3" type="primary">LOC110428074</name>
</gene>
<dbReference type="InterPro" id="IPR022087">
    <property type="entry name" value="DA1-like_dom"/>
</dbReference>
<dbReference type="PANTHER" id="PTHR24209:SF31">
    <property type="entry name" value="PROTEIN DA1-LIKE ISOFORM X1"/>
    <property type="match status" value="1"/>
</dbReference>
<evidence type="ECO:0000259" key="1">
    <source>
        <dbReference type="Pfam" id="PF12315"/>
    </source>
</evidence>
<dbReference type="AlphaFoldDB" id="A0A6J1BJH2"/>
<keyword evidence="2" id="KW-1185">Reference proteome</keyword>
<dbReference type="Proteomes" id="UP000504621">
    <property type="component" value="Unplaced"/>
</dbReference>
<accession>A0A6J1BJH2</accession>
<evidence type="ECO:0000313" key="3">
    <source>
        <dbReference type="RefSeq" id="XP_021299425.1"/>
    </source>
</evidence>
<dbReference type="SMART" id="SM00726">
    <property type="entry name" value="UIM"/>
    <property type="match status" value="2"/>
</dbReference>
<reference evidence="3" key="1">
    <citation type="submission" date="2025-08" db="UniProtKB">
        <authorList>
            <consortium name="RefSeq"/>
        </authorList>
    </citation>
    <scope>IDENTIFICATION</scope>
    <source>
        <tissue evidence="3">Leaf</tissue>
    </source>
</reference>
<dbReference type="InterPro" id="IPR003903">
    <property type="entry name" value="UIM_dom"/>
</dbReference>
<dbReference type="GO" id="GO:0043130">
    <property type="term" value="F:ubiquitin binding"/>
    <property type="evidence" value="ECO:0007669"/>
    <property type="project" value="TreeGrafter"/>
</dbReference>
<sequence>MIIDTAAFITAKDRWQQDEMDDIELATQLSLLDNSDKGKAVPDDIVHEDEDLAKAIEESVRSSVPRSSRRNSDRRQSYQIICDVCDGSIPKKEICKREFWNQHFCRRHVSDGTPICCGCMRLKGANTEYINLGDMRNICPDCFATSITNARQKQSILDNVIEFLRLKDVEFKVHVPVFLVDRREMRRHTRRGVSTGMEHIQPIHPDSVVWGLTMFNPDESYAESVESLSRSGRNIRVEQRKYLLNHDSHITVLILFGLPKIMTGAIMAHELMHAWFRQIGVFHLEPKVEEGICQVVAHEWLDWFVVMDEEASSSRSENAQFTRNLKHTFKDLVEIDSSHAYGEGFRDAKWAFEKWGPHKVINHVVKYGTLPQ</sequence>
<dbReference type="GeneID" id="110428074"/>
<organism evidence="2 3">
    <name type="scientific">Herrania umbratica</name>
    <dbReference type="NCBI Taxonomy" id="108875"/>
    <lineage>
        <taxon>Eukaryota</taxon>
        <taxon>Viridiplantae</taxon>
        <taxon>Streptophyta</taxon>
        <taxon>Embryophyta</taxon>
        <taxon>Tracheophyta</taxon>
        <taxon>Spermatophyta</taxon>
        <taxon>Magnoliopsida</taxon>
        <taxon>eudicotyledons</taxon>
        <taxon>Gunneridae</taxon>
        <taxon>Pentapetalae</taxon>
        <taxon>rosids</taxon>
        <taxon>malvids</taxon>
        <taxon>Malvales</taxon>
        <taxon>Malvaceae</taxon>
        <taxon>Byttnerioideae</taxon>
        <taxon>Herrania</taxon>
    </lineage>
</organism>
<evidence type="ECO:0000313" key="2">
    <source>
        <dbReference type="Proteomes" id="UP000504621"/>
    </source>
</evidence>
<dbReference type="Pfam" id="PF12315">
    <property type="entry name" value="DA1-like"/>
    <property type="match status" value="1"/>
</dbReference>